<organism evidence="1 2">
    <name type="scientific">Trichinella spiralis</name>
    <name type="common">Trichina worm</name>
    <dbReference type="NCBI Taxonomy" id="6334"/>
    <lineage>
        <taxon>Eukaryota</taxon>
        <taxon>Metazoa</taxon>
        <taxon>Ecdysozoa</taxon>
        <taxon>Nematoda</taxon>
        <taxon>Enoplea</taxon>
        <taxon>Dorylaimia</taxon>
        <taxon>Trichinellida</taxon>
        <taxon>Trichinellidae</taxon>
        <taxon>Trichinella</taxon>
    </lineage>
</organism>
<accession>A0ABR3KUC2</accession>
<evidence type="ECO:0000313" key="2">
    <source>
        <dbReference type="Proteomes" id="UP001558632"/>
    </source>
</evidence>
<protein>
    <submittedName>
        <fullName evidence="1">Large ribosomal subunit protein</fullName>
    </submittedName>
</protein>
<dbReference type="EMBL" id="JBEUSY010000151">
    <property type="protein sequence ID" value="KAL1244057.1"/>
    <property type="molecule type" value="Genomic_DNA"/>
</dbReference>
<dbReference type="Proteomes" id="UP001558632">
    <property type="component" value="Unassembled WGS sequence"/>
</dbReference>
<comment type="caution">
    <text evidence="1">The sequence shown here is derived from an EMBL/GenBank/DDBJ whole genome shotgun (WGS) entry which is preliminary data.</text>
</comment>
<sequence length="109" mass="11731">MLGSKLVVVRIFISEWIKGRQTVEHVDRLGRVKKLCASSRVGKSNQTNCAPGKMALSCGCNCLSLELTNWNPTCPTRALSIYGAVHVATKATPTNRLSPGTGLLGQFSK</sequence>
<proteinExistence type="predicted"/>
<name>A0ABR3KUC2_TRISP</name>
<evidence type="ECO:0000313" key="1">
    <source>
        <dbReference type="EMBL" id="KAL1244057.1"/>
    </source>
</evidence>
<gene>
    <name evidence="1" type="ORF">TSPI_00690</name>
</gene>
<keyword evidence="2" id="KW-1185">Reference proteome</keyword>
<reference evidence="1 2" key="1">
    <citation type="submission" date="2024-07" db="EMBL/GenBank/DDBJ databases">
        <title>Enhanced genomic and transcriptomic resources for Trichinella pseudospiralis and T. spiralis underpin the discovery of pronounced molecular differences between stages and species.</title>
        <authorList>
            <person name="Pasi K.K."/>
            <person name="La Rosa G."/>
            <person name="Gomez-Morales M.A."/>
            <person name="Tosini F."/>
            <person name="Sumanam S."/>
            <person name="Young N.D."/>
            <person name="Chang B.C."/>
            <person name="Robin G.B."/>
        </authorList>
    </citation>
    <scope>NUCLEOTIDE SEQUENCE [LARGE SCALE GENOMIC DNA]</scope>
    <source>
        <strain evidence="1">ISS534</strain>
    </source>
</reference>